<reference evidence="1" key="1">
    <citation type="submission" date="2020-05" db="EMBL/GenBank/DDBJ databases">
        <title>WGS assembly of Panicum virgatum.</title>
        <authorList>
            <person name="Lovell J.T."/>
            <person name="Jenkins J."/>
            <person name="Shu S."/>
            <person name="Juenger T.E."/>
            <person name="Schmutz J."/>
        </authorList>
    </citation>
    <scope>NUCLEOTIDE SEQUENCE</scope>
    <source>
        <strain evidence="1">AP13</strain>
    </source>
</reference>
<evidence type="ECO:0000313" key="2">
    <source>
        <dbReference type="Proteomes" id="UP000823388"/>
    </source>
</evidence>
<accession>A0A8T0VR72</accession>
<dbReference type="EMBL" id="CM029040">
    <property type="protein sequence ID" value="KAG2634079.1"/>
    <property type="molecule type" value="Genomic_DNA"/>
</dbReference>
<evidence type="ECO:0000313" key="1">
    <source>
        <dbReference type="EMBL" id="KAG2634079.1"/>
    </source>
</evidence>
<comment type="caution">
    <text evidence="1">The sequence shown here is derived from an EMBL/GenBank/DDBJ whole genome shotgun (WGS) entry which is preliminary data.</text>
</comment>
<sequence length="117" mass="13045">MNILQLIDHQCVVAQPQLATDQQVQLAIWREDVELEEIPADDNDKVKINPILCPGIGKESEKYGFEISRADKTQSAIKMEISVQPVPGNVVEVNGQKETPLVLTYEEAKESVAVERC</sequence>
<dbReference type="Proteomes" id="UP000823388">
    <property type="component" value="Chromosome 2N"/>
</dbReference>
<protein>
    <submittedName>
        <fullName evidence="1">Uncharacterized protein</fullName>
    </submittedName>
</protein>
<organism evidence="1 2">
    <name type="scientific">Panicum virgatum</name>
    <name type="common">Blackwell switchgrass</name>
    <dbReference type="NCBI Taxonomy" id="38727"/>
    <lineage>
        <taxon>Eukaryota</taxon>
        <taxon>Viridiplantae</taxon>
        <taxon>Streptophyta</taxon>
        <taxon>Embryophyta</taxon>
        <taxon>Tracheophyta</taxon>
        <taxon>Spermatophyta</taxon>
        <taxon>Magnoliopsida</taxon>
        <taxon>Liliopsida</taxon>
        <taxon>Poales</taxon>
        <taxon>Poaceae</taxon>
        <taxon>PACMAD clade</taxon>
        <taxon>Panicoideae</taxon>
        <taxon>Panicodae</taxon>
        <taxon>Paniceae</taxon>
        <taxon>Panicinae</taxon>
        <taxon>Panicum</taxon>
        <taxon>Panicum sect. Hiantes</taxon>
    </lineage>
</organism>
<dbReference type="AlphaFoldDB" id="A0A8T0VR72"/>
<proteinExistence type="predicted"/>
<gene>
    <name evidence="1" type="ORF">PVAP13_2NG250703</name>
</gene>
<name>A0A8T0VR72_PANVG</name>
<keyword evidence="2" id="KW-1185">Reference proteome</keyword>